<dbReference type="EMBL" id="CP000724">
    <property type="protein sequence ID" value="ABR49549.1"/>
    <property type="molecule type" value="Genomic_DNA"/>
</dbReference>
<feature type="coiled-coil region" evidence="1">
    <location>
        <begin position="228"/>
        <end position="269"/>
    </location>
</feature>
<dbReference type="HOGENOM" id="CLU_663314_0_0_9"/>
<evidence type="ECO:0000256" key="2">
    <source>
        <dbReference type="SAM" id="MobiDB-lite"/>
    </source>
</evidence>
<feature type="compositionally biased region" description="Basic residues" evidence="2">
    <location>
        <begin position="309"/>
        <end position="319"/>
    </location>
</feature>
<feature type="compositionally biased region" description="Basic and acidic residues" evidence="2">
    <location>
        <begin position="280"/>
        <end position="308"/>
    </location>
</feature>
<evidence type="ECO:0000313" key="4">
    <source>
        <dbReference type="Proteomes" id="UP000001572"/>
    </source>
</evidence>
<feature type="region of interest" description="Disordered" evidence="2">
    <location>
        <begin position="279"/>
        <end position="400"/>
    </location>
</feature>
<name>A6TTN1_ALKMQ</name>
<protein>
    <submittedName>
        <fullName evidence="3">Uncharacterized protein</fullName>
    </submittedName>
</protein>
<keyword evidence="1" id="KW-0175">Coiled coil</keyword>
<dbReference type="Proteomes" id="UP000001572">
    <property type="component" value="Chromosome"/>
</dbReference>
<accession>A6TTN1</accession>
<evidence type="ECO:0000313" key="3">
    <source>
        <dbReference type="EMBL" id="ABR49549.1"/>
    </source>
</evidence>
<dbReference type="eggNOG" id="COG4942">
    <property type="taxonomic scope" value="Bacteria"/>
</dbReference>
<dbReference type="AlphaFoldDB" id="A6TTN1"/>
<dbReference type="OrthoDB" id="1951558at2"/>
<dbReference type="RefSeq" id="WP_012064512.1">
    <property type="nucleotide sequence ID" value="NC_009633.1"/>
</dbReference>
<gene>
    <name evidence="3" type="ordered locus">Amet_3421</name>
</gene>
<dbReference type="STRING" id="293826.Amet_3421"/>
<evidence type="ECO:0000256" key="1">
    <source>
        <dbReference type="SAM" id="Coils"/>
    </source>
</evidence>
<reference evidence="4" key="1">
    <citation type="journal article" date="2016" name="Genome Announc.">
        <title>Complete genome sequence of Alkaliphilus metalliredigens strain QYMF, an alkaliphilic and metal-reducing bacterium isolated from borax-contaminated leachate ponds.</title>
        <authorList>
            <person name="Hwang C."/>
            <person name="Copeland A."/>
            <person name="Lucas S."/>
            <person name="Lapidus A."/>
            <person name="Barry K."/>
            <person name="Detter J.C."/>
            <person name="Glavina Del Rio T."/>
            <person name="Hammon N."/>
            <person name="Israni S."/>
            <person name="Dalin E."/>
            <person name="Tice H."/>
            <person name="Pitluck S."/>
            <person name="Chertkov O."/>
            <person name="Brettin T."/>
            <person name="Bruce D."/>
            <person name="Han C."/>
            <person name="Schmutz J."/>
            <person name="Larimer F."/>
            <person name="Land M.L."/>
            <person name="Hauser L."/>
            <person name="Kyrpides N."/>
            <person name="Mikhailova N."/>
            <person name="Ye Q."/>
            <person name="Zhou J."/>
            <person name="Richardson P."/>
            <person name="Fields M.W."/>
        </authorList>
    </citation>
    <scope>NUCLEOTIDE SEQUENCE [LARGE SCALE GENOMIC DNA]</scope>
    <source>
        <strain evidence="4">QYMF</strain>
    </source>
</reference>
<dbReference type="KEGG" id="amt:Amet_3421"/>
<organism evidence="3 4">
    <name type="scientific">Alkaliphilus metalliredigens (strain QYMF)</name>
    <dbReference type="NCBI Taxonomy" id="293826"/>
    <lineage>
        <taxon>Bacteria</taxon>
        <taxon>Bacillati</taxon>
        <taxon>Bacillota</taxon>
        <taxon>Clostridia</taxon>
        <taxon>Peptostreptococcales</taxon>
        <taxon>Natronincolaceae</taxon>
        <taxon>Alkaliphilus</taxon>
    </lineage>
</organism>
<keyword evidence="4" id="KW-1185">Reference proteome</keyword>
<sequence length="414" mass="47810">MGNIIWNQKKVLEFDDRNTDFVIDHFNYKGIKYVSESENIVIFPSLLDKALILKMLTEQDEIKESIESMGNDLINEGAAVICDEKFADKISLGYCDAQIIIDFSFGVKQAELIAYLPFESQKTSTSITKQVFRQLAFVEPRITYKVADTWDKLKTGKYWKYTFSSVPPTVVFEIAMPNLTESFLSSFRDVLVKSIIRELGYKWPTEGQEGTLEFLNDLNKSLIDEKRLSKEKQDLQEIAAKLECCESELDELKGFYQEAEAQLEKIKIDTGKVSLEELEGEKSKDIEEDELISHEEAQTKPTEDGEKIKARRNRRKRSIKQTNKSYLPMNPERDNSRRRWYQQLPRTLTYPGKGPVHQFERPRPDTQSAELPPNFIEKSVSANDKKTKENSSNQTNKNAMKVNNIYSIMYPKGV</sequence>
<proteinExistence type="predicted"/>